<keyword evidence="6" id="KW-1015">Disulfide bond</keyword>
<dbReference type="InterPro" id="IPR000866">
    <property type="entry name" value="AhpC/TSA"/>
</dbReference>
<proteinExistence type="inferred from homology"/>
<keyword evidence="5" id="KW-0560">Oxidoreductase</keyword>
<dbReference type="PROSITE" id="PS51352">
    <property type="entry name" value="THIOREDOXIN_2"/>
    <property type="match status" value="1"/>
</dbReference>
<evidence type="ECO:0000256" key="7">
    <source>
        <dbReference type="ARBA" id="ARBA00023284"/>
    </source>
</evidence>
<evidence type="ECO:0000256" key="9">
    <source>
        <dbReference type="ARBA" id="ARBA00038489"/>
    </source>
</evidence>
<accession>A0A850DU91</accession>
<evidence type="ECO:0000256" key="11">
    <source>
        <dbReference type="ARBA" id="ARBA00049091"/>
    </source>
</evidence>
<dbReference type="SUPFAM" id="SSF52833">
    <property type="entry name" value="Thioredoxin-like"/>
    <property type="match status" value="1"/>
</dbReference>
<dbReference type="RefSeq" id="WP_175325583.1">
    <property type="nucleotide sequence ID" value="NZ_BAAAWP010000001.1"/>
</dbReference>
<dbReference type="GO" id="GO:0045454">
    <property type="term" value="P:cell redox homeostasis"/>
    <property type="evidence" value="ECO:0007669"/>
    <property type="project" value="TreeGrafter"/>
</dbReference>
<evidence type="ECO:0000256" key="6">
    <source>
        <dbReference type="ARBA" id="ARBA00023157"/>
    </source>
</evidence>
<keyword evidence="7" id="KW-0676">Redox-active center</keyword>
<evidence type="ECO:0000256" key="1">
    <source>
        <dbReference type="ARBA" id="ARBA00003330"/>
    </source>
</evidence>
<protein>
    <recommendedName>
        <fullName evidence="2">thioredoxin-dependent peroxiredoxin</fullName>
        <ecNumber evidence="2">1.11.1.24</ecNumber>
    </recommendedName>
    <alternativeName>
        <fullName evidence="10">Bacterioferritin comigratory protein</fullName>
    </alternativeName>
    <alternativeName>
        <fullName evidence="8">Thioredoxin peroxidase</fullName>
    </alternativeName>
</protein>
<gene>
    <name evidence="13" type="ORF">HP467_06285</name>
</gene>
<dbReference type="GO" id="GO:0034599">
    <property type="term" value="P:cellular response to oxidative stress"/>
    <property type="evidence" value="ECO:0007669"/>
    <property type="project" value="TreeGrafter"/>
</dbReference>
<name>A0A850DU91_9MICO</name>
<dbReference type="GO" id="GO:0005737">
    <property type="term" value="C:cytoplasm"/>
    <property type="evidence" value="ECO:0007669"/>
    <property type="project" value="TreeGrafter"/>
</dbReference>
<feature type="domain" description="Thioredoxin" evidence="12">
    <location>
        <begin position="46"/>
        <end position="220"/>
    </location>
</feature>
<comment type="catalytic activity">
    <reaction evidence="11">
        <text>a hydroperoxide + [thioredoxin]-dithiol = an alcohol + [thioredoxin]-disulfide + H2O</text>
        <dbReference type="Rhea" id="RHEA:62620"/>
        <dbReference type="Rhea" id="RHEA-COMP:10698"/>
        <dbReference type="Rhea" id="RHEA-COMP:10700"/>
        <dbReference type="ChEBI" id="CHEBI:15377"/>
        <dbReference type="ChEBI" id="CHEBI:29950"/>
        <dbReference type="ChEBI" id="CHEBI:30879"/>
        <dbReference type="ChEBI" id="CHEBI:35924"/>
        <dbReference type="ChEBI" id="CHEBI:50058"/>
        <dbReference type="EC" id="1.11.1.24"/>
    </reaction>
</comment>
<keyword evidence="3" id="KW-0575">Peroxidase</keyword>
<evidence type="ECO:0000256" key="8">
    <source>
        <dbReference type="ARBA" id="ARBA00032824"/>
    </source>
</evidence>
<dbReference type="EMBL" id="JABMCG010000093">
    <property type="protein sequence ID" value="NUU27720.1"/>
    <property type="molecule type" value="Genomic_DNA"/>
</dbReference>
<comment type="caution">
    <text evidence="13">The sequence shown here is derived from an EMBL/GenBank/DDBJ whole genome shotgun (WGS) entry which is preliminary data.</text>
</comment>
<dbReference type="InterPro" id="IPR050924">
    <property type="entry name" value="Peroxiredoxin_BCP/PrxQ"/>
</dbReference>
<sequence>MTDQTIARQVDEFNEGFTAQIGPELSAVFDGEQRDLRNAGVPGGVVAVGDAAPDGPLVTPTGETTSLQAVRGDAPTVLVFYRGAWCPYCNITLRTYQQELLPALQERGVQLVAVSPQTPEAAEQSIANGELAFPVLTDPENVLAGRFGIVTEPSAAARAAHTQLGFDVADSNVDDTAAVPFPSVFVLDDSGVVRFADVHVDYTTRTEVAEVLAAVDALSVATR</sequence>
<dbReference type="AlphaFoldDB" id="A0A850DU91"/>
<comment type="function">
    <text evidence="1">Thiol-specific peroxidase that catalyzes the reduction of hydrogen peroxide and organic hydroperoxides to water and alcohols, respectively. Plays a role in cell protection against oxidative stress by detoxifying peroxides and as sensor of hydrogen peroxide-mediated signaling events.</text>
</comment>
<dbReference type="PANTHER" id="PTHR42801">
    <property type="entry name" value="THIOREDOXIN-DEPENDENT PEROXIDE REDUCTASE"/>
    <property type="match status" value="1"/>
</dbReference>
<dbReference type="Proteomes" id="UP000539146">
    <property type="component" value="Unassembled WGS sequence"/>
</dbReference>
<dbReference type="CDD" id="cd02970">
    <property type="entry name" value="PRX_like2"/>
    <property type="match status" value="1"/>
</dbReference>
<evidence type="ECO:0000259" key="12">
    <source>
        <dbReference type="PROSITE" id="PS51352"/>
    </source>
</evidence>
<dbReference type="Gene3D" id="3.40.30.10">
    <property type="entry name" value="Glutaredoxin"/>
    <property type="match status" value="1"/>
</dbReference>
<dbReference type="PANTHER" id="PTHR42801:SF7">
    <property type="entry name" value="SLL1159 PROTEIN"/>
    <property type="match status" value="1"/>
</dbReference>
<comment type="similarity">
    <text evidence="9">Belongs to the peroxiredoxin family. BCP/PrxQ subfamily.</text>
</comment>
<dbReference type="InterPro" id="IPR036249">
    <property type="entry name" value="Thioredoxin-like_sf"/>
</dbReference>
<evidence type="ECO:0000256" key="10">
    <source>
        <dbReference type="ARBA" id="ARBA00041373"/>
    </source>
</evidence>
<evidence type="ECO:0000313" key="14">
    <source>
        <dbReference type="Proteomes" id="UP000539146"/>
    </source>
</evidence>
<evidence type="ECO:0000256" key="5">
    <source>
        <dbReference type="ARBA" id="ARBA00023002"/>
    </source>
</evidence>
<organism evidence="13 14">
    <name type="scientific">Curtobacterium citreum</name>
    <dbReference type="NCBI Taxonomy" id="2036"/>
    <lineage>
        <taxon>Bacteria</taxon>
        <taxon>Bacillati</taxon>
        <taxon>Actinomycetota</taxon>
        <taxon>Actinomycetes</taxon>
        <taxon>Micrococcales</taxon>
        <taxon>Microbacteriaceae</taxon>
        <taxon>Curtobacterium</taxon>
    </lineage>
</organism>
<dbReference type="Pfam" id="PF00578">
    <property type="entry name" value="AhpC-TSA"/>
    <property type="match status" value="1"/>
</dbReference>
<evidence type="ECO:0000256" key="2">
    <source>
        <dbReference type="ARBA" id="ARBA00013017"/>
    </source>
</evidence>
<reference evidence="13 14" key="1">
    <citation type="submission" date="2020-05" db="EMBL/GenBank/DDBJ databases">
        <title>Genome Sequencing of Type Strains.</title>
        <authorList>
            <person name="Lemaire J.F."/>
            <person name="Inderbitzin P."/>
            <person name="Gregorio O.A."/>
            <person name="Collins S.B."/>
            <person name="Wespe N."/>
            <person name="Knight-Connoni V."/>
        </authorList>
    </citation>
    <scope>NUCLEOTIDE SEQUENCE [LARGE SCALE GENOMIC DNA]</scope>
    <source>
        <strain evidence="13 14">DSM 20512</strain>
    </source>
</reference>
<dbReference type="InterPro" id="IPR013766">
    <property type="entry name" value="Thioredoxin_domain"/>
</dbReference>
<evidence type="ECO:0000256" key="4">
    <source>
        <dbReference type="ARBA" id="ARBA00022862"/>
    </source>
</evidence>
<evidence type="ECO:0000256" key="3">
    <source>
        <dbReference type="ARBA" id="ARBA00022559"/>
    </source>
</evidence>
<evidence type="ECO:0000313" key="13">
    <source>
        <dbReference type="EMBL" id="NUU27720.1"/>
    </source>
</evidence>
<dbReference type="GO" id="GO:0008379">
    <property type="term" value="F:thioredoxin peroxidase activity"/>
    <property type="evidence" value="ECO:0007669"/>
    <property type="project" value="TreeGrafter"/>
</dbReference>
<dbReference type="EC" id="1.11.1.24" evidence="2"/>
<keyword evidence="4" id="KW-0049">Antioxidant</keyword>